<feature type="non-terminal residue" evidence="1">
    <location>
        <position position="1"/>
    </location>
</feature>
<organism evidence="1 2">
    <name type="scientific">Panicum virgatum</name>
    <name type="common">Blackwell switchgrass</name>
    <dbReference type="NCBI Taxonomy" id="38727"/>
    <lineage>
        <taxon>Eukaryota</taxon>
        <taxon>Viridiplantae</taxon>
        <taxon>Streptophyta</taxon>
        <taxon>Embryophyta</taxon>
        <taxon>Tracheophyta</taxon>
        <taxon>Spermatophyta</taxon>
        <taxon>Magnoliopsida</taxon>
        <taxon>Liliopsida</taxon>
        <taxon>Poales</taxon>
        <taxon>Poaceae</taxon>
        <taxon>PACMAD clade</taxon>
        <taxon>Panicoideae</taxon>
        <taxon>Panicodae</taxon>
        <taxon>Paniceae</taxon>
        <taxon>Panicinae</taxon>
        <taxon>Panicum</taxon>
        <taxon>Panicum sect. Hiantes</taxon>
    </lineage>
</organism>
<name>A0A8T0T8I3_PANVG</name>
<dbReference type="AlphaFoldDB" id="A0A8T0T8I3"/>
<evidence type="ECO:0000313" key="2">
    <source>
        <dbReference type="Proteomes" id="UP000823388"/>
    </source>
</evidence>
<reference evidence="1" key="1">
    <citation type="submission" date="2020-05" db="EMBL/GenBank/DDBJ databases">
        <title>WGS assembly of Panicum virgatum.</title>
        <authorList>
            <person name="Lovell J.T."/>
            <person name="Jenkins J."/>
            <person name="Shu S."/>
            <person name="Juenger T.E."/>
            <person name="Schmutz J."/>
        </authorList>
    </citation>
    <scope>NUCLEOTIDE SEQUENCE</scope>
    <source>
        <strain evidence="1">AP13</strain>
    </source>
</reference>
<keyword evidence="2" id="KW-1185">Reference proteome</keyword>
<gene>
    <name evidence="1" type="ORF">PVAP13_4NG153281</name>
</gene>
<dbReference type="Proteomes" id="UP000823388">
    <property type="component" value="Chromosome 4N"/>
</dbReference>
<dbReference type="EMBL" id="CM029044">
    <property type="protein sequence ID" value="KAG2605918.1"/>
    <property type="molecule type" value="Genomic_DNA"/>
</dbReference>
<comment type="caution">
    <text evidence="1">The sequence shown here is derived from an EMBL/GenBank/DDBJ whole genome shotgun (WGS) entry which is preliminary data.</text>
</comment>
<accession>A0A8T0T8I3</accession>
<proteinExistence type="predicted"/>
<protein>
    <submittedName>
        <fullName evidence="1">Uncharacterized protein</fullName>
    </submittedName>
</protein>
<evidence type="ECO:0000313" key="1">
    <source>
        <dbReference type="EMBL" id="KAG2605918.1"/>
    </source>
</evidence>
<sequence>YSTAHVRVNVSGRRVQAVSLVVSWNAFWWHLAPTAQTRCVAGVSVLDARYVSGQALHCLSSSIHVLPIVGLLDQLRVECLSWKGRLDSRLNTLWQLAGLKWYWKWKSIRANISSTYMSN</sequence>